<keyword evidence="3" id="KW-1185">Reference proteome</keyword>
<accession>A0A9P3GAZ1</accession>
<organism evidence="2 3">
    <name type="scientific">Phanerochaete sordida</name>
    <dbReference type="NCBI Taxonomy" id="48140"/>
    <lineage>
        <taxon>Eukaryota</taxon>
        <taxon>Fungi</taxon>
        <taxon>Dikarya</taxon>
        <taxon>Basidiomycota</taxon>
        <taxon>Agaricomycotina</taxon>
        <taxon>Agaricomycetes</taxon>
        <taxon>Polyporales</taxon>
        <taxon>Phanerochaetaceae</taxon>
        <taxon>Phanerochaete</taxon>
    </lineage>
</organism>
<evidence type="ECO:0000313" key="3">
    <source>
        <dbReference type="Proteomes" id="UP000703269"/>
    </source>
</evidence>
<dbReference type="EMBL" id="BPQB01000022">
    <property type="protein sequence ID" value="GJE91551.1"/>
    <property type="molecule type" value="Genomic_DNA"/>
</dbReference>
<dbReference type="Proteomes" id="UP000703269">
    <property type="component" value="Unassembled WGS sequence"/>
</dbReference>
<reference evidence="2 3" key="1">
    <citation type="submission" date="2021-08" db="EMBL/GenBank/DDBJ databases">
        <title>Draft Genome Sequence of Phanerochaete sordida strain YK-624.</title>
        <authorList>
            <person name="Mori T."/>
            <person name="Dohra H."/>
            <person name="Suzuki T."/>
            <person name="Kawagishi H."/>
            <person name="Hirai H."/>
        </authorList>
    </citation>
    <scope>NUCLEOTIDE SEQUENCE [LARGE SCALE GENOMIC DNA]</scope>
    <source>
        <strain evidence="2 3">YK-624</strain>
    </source>
</reference>
<gene>
    <name evidence="2" type="ORF">PsYK624_077010</name>
</gene>
<proteinExistence type="predicted"/>
<dbReference type="InterPro" id="IPR045469">
    <property type="entry name" value="Nis1"/>
</dbReference>
<dbReference type="OrthoDB" id="2841294at2759"/>
<feature type="chain" id="PRO_5040230758" evidence="1">
    <location>
        <begin position="17"/>
        <end position="138"/>
    </location>
</feature>
<evidence type="ECO:0000313" key="2">
    <source>
        <dbReference type="EMBL" id="GJE91551.1"/>
    </source>
</evidence>
<sequence>MKYFAVLAALATTAFAQGISINAPTANSSVSPGQSITVEIQKPVFIQAEIDVALVLSMNPCPSSSCDTNALGDILYNGPFNPQPGPGGLLQNFTVEVPSSYTHGGLVVLIATYFELLGLSETPEIFKTNVPLRVVPAP</sequence>
<feature type="signal peptide" evidence="1">
    <location>
        <begin position="1"/>
        <end position="16"/>
    </location>
</feature>
<dbReference type="Pfam" id="PF19271">
    <property type="entry name" value="Nis1"/>
    <property type="match status" value="1"/>
</dbReference>
<keyword evidence="1" id="KW-0732">Signal</keyword>
<protein>
    <submittedName>
        <fullName evidence="2">Uncharacterized protein</fullName>
    </submittedName>
</protein>
<comment type="caution">
    <text evidence="2">The sequence shown here is derived from an EMBL/GenBank/DDBJ whole genome shotgun (WGS) entry which is preliminary data.</text>
</comment>
<evidence type="ECO:0000256" key="1">
    <source>
        <dbReference type="SAM" id="SignalP"/>
    </source>
</evidence>
<dbReference type="AlphaFoldDB" id="A0A9P3GAZ1"/>
<name>A0A9P3GAZ1_9APHY</name>